<evidence type="ECO:0000313" key="4">
    <source>
        <dbReference type="Proteomes" id="UP001141629"/>
    </source>
</evidence>
<dbReference type="RefSeq" id="WP_263997495.1">
    <property type="nucleotide sequence ID" value="NZ_JACKVK010000009.1"/>
</dbReference>
<proteinExistence type="predicted"/>
<dbReference type="AlphaFoldDB" id="A0A9X3C3T2"/>
<protein>
    <submittedName>
        <fullName evidence="3">Uncharacterized protein</fullName>
    </submittedName>
</protein>
<reference evidence="3" key="1">
    <citation type="submission" date="2020-07" db="EMBL/GenBank/DDBJ databases">
        <authorList>
            <person name="Pettersson B.M.F."/>
            <person name="Behra P.R.K."/>
            <person name="Ramesh M."/>
            <person name="Das S."/>
            <person name="Dasgupta S."/>
            <person name="Kirsebom L.A."/>
        </authorList>
    </citation>
    <scope>NUCLEOTIDE SEQUENCE</scope>
    <source>
        <strain evidence="3">DSM 44838</strain>
    </source>
</reference>
<gene>
    <name evidence="3" type="ORF">H7K45_19120</name>
</gene>
<dbReference type="Proteomes" id="UP001141629">
    <property type="component" value="Unassembled WGS sequence"/>
</dbReference>
<accession>A0A9X3C3T2</accession>
<name>A0A9X3C3T2_9MYCO</name>
<organism evidence="3 4">
    <name type="scientific">Mycobacterium yunnanensis</name>
    <dbReference type="NCBI Taxonomy" id="368477"/>
    <lineage>
        <taxon>Bacteria</taxon>
        <taxon>Bacillati</taxon>
        <taxon>Actinomycetota</taxon>
        <taxon>Actinomycetes</taxon>
        <taxon>Mycobacteriales</taxon>
        <taxon>Mycobacteriaceae</taxon>
        <taxon>Mycobacterium</taxon>
    </lineage>
</organism>
<keyword evidence="2" id="KW-0472">Membrane</keyword>
<sequence>MTQSTQVVILADHSALLAIPAFAPAIVVVAVVVWVARRDRRLAAEEDAEDDRTHSGSTGFTDEDGPS</sequence>
<keyword evidence="4" id="KW-1185">Reference proteome</keyword>
<comment type="caution">
    <text evidence="3">The sequence shown here is derived from an EMBL/GenBank/DDBJ whole genome shotgun (WGS) entry which is preliminary data.</text>
</comment>
<dbReference type="EMBL" id="JACKVK010000009">
    <property type="protein sequence ID" value="MCV7422662.1"/>
    <property type="molecule type" value="Genomic_DNA"/>
</dbReference>
<keyword evidence="2" id="KW-0812">Transmembrane</keyword>
<evidence type="ECO:0000256" key="1">
    <source>
        <dbReference type="SAM" id="MobiDB-lite"/>
    </source>
</evidence>
<feature type="transmembrane region" description="Helical" evidence="2">
    <location>
        <begin position="15"/>
        <end position="36"/>
    </location>
</feature>
<evidence type="ECO:0000313" key="3">
    <source>
        <dbReference type="EMBL" id="MCV7422662.1"/>
    </source>
</evidence>
<reference evidence="3" key="2">
    <citation type="journal article" date="2022" name="BMC Genomics">
        <title>Comparative genome analysis of mycobacteria focusing on tRNA and non-coding RNA.</title>
        <authorList>
            <person name="Behra P.R.K."/>
            <person name="Pettersson B.M.F."/>
            <person name="Ramesh M."/>
            <person name="Das S."/>
            <person name="Dasgupta S."/>
            <person name="Kirsebom L.A."/>
        </authorList>
    </citation>
    <scope>NUCLEOTIDE SEQUENCE</scope>
    <source>
        <strain evidence="3">DSM 44838</strain>
    </source>
</reference>
<feature type="region of interest" description="Disordered" evidence="1">
    <location>
        <begin position="43"/>
        <end position="67"/>
    </location>
</feature>
<keyword evidence="2" id="KW-1133">Transmembrane helix</keyword>
<evidence type="ECO:0000256" key="2">
    <source>
        <dbReference type="SAM" id="Phobius"/>
    </source>
</evidence>